<proteinExistence type="predicted"/>
<dbReference type="RefSeq" id="XP_007918622.1">
    <property type="nucleotide sequence ID" value="XM_007920431.1"/>
</dbReference>
<dbReference type="InterPro" id="IPR014752">
    <property type="entry name" value="Arrestin-like_C"/>
</dbReference>
<feature type="compositionally biased region" description="Basic and acidic residues" evidence="1">
    <location>
        <begin position="360"/>
        <end position="383"/>
    </location>
</feature>
<sequence>MHTADSVLIYRQLGNRMSSASTSASDASSFSGYARKMAHPKSNMNIHLDNHFKSKIYTSSSPISGNVTITTQRDVRFDSVEIILLGVARTRVDGVSSPHESSHTLLKIPMPIPESSYPVPRVLEAGREYSIPFNFILPNHLTLNACGHRVDSDAVHQSHLSLPPTMGFVQGLWEKDDLAPQMATIEYSVKARIYKDPEMNGRPLKIMEATEPIKVLPAYAEEPPLNITKNDKLYRMTKTKSLRKNIISGKLGRLTASAPQPGAAFIGPDGKVASNTAAQVELKFEPSSPDVAPPKITSMSGKITAHTYYSAGPISSFPNLSDFNSGFSIERRGSYSTSVPVFSSPLDNITWATQVIQERRDSGYATESDARTDSEHSAPERSRRGSKQLHTKQARKSSASASASAPSASASPVFHAATLHVPIHLPAAKRTLLPTFHSCIVSRVYTLTLSLTLSPSAGSTASSSSTTLSLTLPLQIGVDTAGSPAHLRLQQENPAGLPSFEAAVQEAEVDEFLRPRLLSVPDVQFSRDPSALPGYAVHG</sequence>
<dbReference type="OrthoDB" id="2283785at2759"/>
<accession>R8BB86</accession>
<dbReference type="AlphaFoldDB" id="R8BB86"/>
<dbReference type="Gene3D" id="2.60.40.640">
    <property type="match status" value="1"/>
</dbReference>
<dbReference type="GeneID" id="19328712"/>
<dbReference type="HOGENOM" id="CLU_032323_1_0_1"/>
<protein>
    <submittedName>
        <fullName evidence="2">Putative arrestin protein</fullName>
    </submittedName>
</protein>
<dbReference type="Proteomes" id="UP000014074">
    <property type="component" value="Unassembled WGS sequence"/>
</dbReference>
<evidence type="ECO:0000313" key="3">
    <source>
        <dbReference type="Proteomes" id="UP000014074"/>
    </source>
</evidence>
<dbReference type="EMBL" id="KB933328">
    <property type="protein sequence ID" value="EON96561.1"/>
    <property type="molecule type" value="Genomic_DNA"/>
</dbReference>
<feature type="region of interest" description="Disordered" evidence="1">
    <location>
        <begin position="360"/>
        <end position="406"/>
    </location>
</feature>
<dbReference type="PANTHER" id="PTHR31904:SF1">
    <property type="entry name" value="BYPASS OF STOP CODON PROTEIN 5-RELATED"/>
    <property type="match status" value="1"/>
</dbReference>
<dbReference type="KEGG" id="tmn:UCRPA7_7911"/>
<name>R8BB86_PHAM7</name>
<keyword evidence="3" id="KW-1185">Reference proteome</keyword>
<dbReference type="PANTHER" id="PTHR31904">
    <property type="entry name" value="BYPASS OF STOP CODON PROTEIN 5-RELATED"/>
    <property type="match status" value="1"/>
</dbReference>
<gene>
    <name evidence="2" type="ORF">UCRPA7_7911</name>
</gene>
<reference evidence="3" key="1">
    <citation type="journal article" date="2013" name="Genome Announc.">
        <title>Draft genome sequence of the ascomycete Phaeoacremonium aleophilum strain UCR-PA7, a causal agent of the esca disease complex in grapevines.</title>
        <authorList>
            <person name="Blanco-Ulate B."/>
            <person name="Rolshausen P."/>
            <person name="Cantu D."/>
        </authorList>
    </citation>
    <scope>NUCLEOTIDE SEQUENCE [LARGE SCALE GENOMIC DNA]</scope>
    <source>
        <strain evidence="3">UCR-PA7</strain>
    </source>
</reference>
<feature type="compositionally biased region" description="Low complexity" evidence="1">
    <location>
        <begin position="397"/>
        <end position="406"/>
    </location>
</feature>
<feature type="compositionally biased region" description="Basic residues" evidence="1">
    <location>
        <begin position="384"/>
        <end position="395"/>
    </location>
</feature>
<dbReference type="eggNOG" id="ENOG502QSAC">
    <property type="taxonomic scope" value="Eukaryota"/>
</dbReference>
<organism evidence="2 3">
    <name type="scientific">Phaeoacremonium minimum (strain UCR-PA7)</name>
    <name type="common">Esca disease fungus</name>
    <name type="synonym">Togninia minima</name>
    <dbReference type="NCBI Taxonomy" id="1286976"/>
    <lineage>
        <taxon>Eukaryota</taxon>
        <taxon>Fungi</taxon>
        <taxon>Dikarya</taxon>
        <taxon>Ascomycota</taxon>
        <taxon>Pezizomycotina</taxon>
        <taxon>Sordariomycetes</taxon>
        <taxon>Sordariomycetidae</taxon>
        <taxon>Togniniales</taxon>
        <taxon>Togniniaceae</taxon>
        <taxon>Phaeoacremonium</taxon>
    </lineage>
</organism>
<evidence type="ECO:0000256" key="1">
    <source>
        <dbReference type="SAM" id="MobiDB-lite"/>
    </source>
</evidence>
<dbReference type="InterPro" id="IPR039634">
    <property type="entry name" value="Bul1-like"/>
</dbReference>
<evidence type="ECO:0000313" key="2">
    <source>
        <dbReference type="EMBL" id="EON96561.1"/>
    </source>
</evidence>